<keyword evidence="1" id="KW-0238">DNA-binding</keyword>
<accession>A0A7Y9W4G4</accession>
<dbReference type="EMBL" id="JACCAU010000001">
    <property type="protein sequence ID" value="NYH14082.1"/>
    <property type="molecule type" value="Genomic_DNA"/>
</dbReference>
<evidence type="ECO:0000313" key="1">
    <source>
        <dbReference type="EMBL" id="NYH14082.1"/>
    </source>
</evidence>
<organism evidence="1 2">
    <name type="scientific">Paraburkholderia bryophila</name>
    <dbReference type="NCBI Taxonomy" id="420952"/>
    <lineage>
        <taxon>Bacteria</taxon>
        <taxon>Pseudomonadati</taxon>
        <taxon>Pseudomonadota</taxon>
        <taxon>Betaproteobacteria</taxon>
        <taxon>Burkholderiales</taxon>
        <taxon>Burkholderiaceae</taxon>
        <taxon>Paraburkholderia</taxon>
    </lineage>
</organism>
<reference evidence="1 2" key="1">
    <citation type="submission" date="2020-07" db="EMBL/GenBank/DDBJ databases">
        <title>Exploring microbial biodiversity for novel pathways involved in the catabolism of aromatic compounds derived from lignin.</title>
        <authorList>
            <person name="Elkins J."/>
        </authorList>
    </citation>
    <scope>NUCLEOTIDE SEQUENCE [LARGE SCALE GENOMIC DNA]</scope>
    <source>
        <strain evidence="1 2">H2C3B</strain>
    </source>
</reference>
<proteinExistence type="predicted"/>
<dbReference type="Gene3D" id="1.10.10.10">
    <property type="entry name" value="Winged helix-like DNA-binding domain superfamily/Winged helix DNA-binding domain"/>
    <property type="match status" value="1"/>
</dbReference>
<name>A0A7Y9W4G4_9BURK</name>
<protein>
    <submittedName>
        <fullName evidence="1">DNA-binding IscR family transcriptional regulator</fullName>
    </submittedName>
</protein>
<dbReference type="InterPro" id="IPR036390">
    <property type="entry name" value="WH_DNA-bd_sf"/>
</dbReference>
<dbReference type="Proteomes" id="UP000572540">
    <property type="component" value="Unassembled WGS sequence"/>
</dbReference>
<sequence>MPLIETGLVSSSMGRAGGLALGRPSEEITLCDVYDAVMGEKELWPPRSDFPHQCLVSSNFSAFFGNLAADVDAQVRATLARQTLAESLAMLGELDRERVSATTGA</sequence>
<dbReference type="GO" id="GO:0003677">
    <property type="term" value="F:DNA binding"/>
    <property type="evidence" value="ECO:0007669"/>
    <property type="project" value="UniProtKB-KW"/>
</dbReference>
<dbReference type="Pfam" id="PF02082">
    <property type="entry name" value="Rrf2"/>
    <property type="match status" value="1"/>
</dbReference>
<dbReference type="InterPro" id="IPR000944">
    <property type="entry name" value="Tscrpt_reg_Rrf2"/>
</dbReference>
<dbReference type="SUPFAM" id="SSF46785">
    <property type="entry name" value="Winged helix' DNA-binding domain"/>
    <property type="match status" value="1"/>
</dbReference>
<dbReference type="AlphaFoldDB" id="A0A7Y9W4G4"/>
<gene>
    <name evidence="1" type="ORF">GGD41_001310</name>
</gene>
<comment type="caution">
    <text evidence="1">The sequence shown here is derived from an EMBL/GenBank/DDBJ whole genome shotgun (WGS) entry which is preliminary data.</text>
</comment>
<dbReference type="PROSITE" id="PS51197">
    <property type="entry name" value="HTH_RRF2_2"/>
    <property type="match status" value="1"/>
</dbReference>
<evidence type="ECO:0000313" key="2">
    <source>
        <dbReference type="Proteomes" id="UP000572540"/>
    </source>
</evidence>
<dbReference type="InterPro" id="IPR036388">
    <property type="entry name" value="WH-like_DNA-bd_sf"/>
</dbReference>